<dbReference type="AlphaFoldDB" id="A0A833LV38"/>
<organism evidence="1 2">
    <name type="scientific">Leptonema illini</name>
    <dbReference type="NCBI Taxonomy" id="183"/>
    <lineage>
        <taxon>Bacteria</taxon>
        <taxon>Pseudomonadati</taxon>
        <taxon>Spirochaetota</taxon>
        <taxon>Spirochaetia</taxon>
        <taxon>Leptospirales</taxon>
        <taxon>Leptospiraceae</taxon>
        <taxon>Leptonema</taxon>
    </lineage>
</organism>
<reference evidence="1 2" key="1">
    <citation type="submission" date="2019-10" db="EMBL/GenBank/DDBJ databases">
        <title>Extracellular Electron Transfer in a Candidatus Methanoperedens spp. Enrichment Culture.</title>
        <authorList>
            <person name="Berger S."/>
            <person name="Rangel Shaw D."/>
            <person name="Berben T."/>
            <person name="In 'T Zandt M."/>
            <person name="Frank J."/>
            <person name="Reimann J."/>
            <person name="Jetten M.S.M."/>
            <person name="Welte C.U."/>
        </authorList>
    </citation>
    <scope>NUCLEOTIDE SEQUENCE [LARGE SCALE GENOMIC DNA]</scope>
    <source>
        <strain evidence="1">SB12</strain>
    </source>
</reference>
<gene>
    <name evidence="1" type="ORF">F9K24_20610</name>
</gene>
<dbReference type="InterPro" id="IPR045944">
    <property type="entry name" value="DUF6364"/>
</dbReference>
<sequence length="85" mass="9252">MQTKLTLSIDAGMIERAKRYGLTHGKSVSQIVEDYFPSLTAEEAGRRTALPPITCELAGSRNAKDYRAGDIAVMNAAEFVHSLLP</sequence>
<accession>A0A833LV38</accession>
<dbReference type="EMBL" id="WBUI01000036">
    <property type="protein sequence ID" value="KAB2929131.1"/>
    <property type="molecule type" value="Genomic_DNA"/>
</dbReference>
<dbReference type="Proteomes" id="UP000460298">
    <property type="component" value="Unassembled WGS sequence"/>
</dbReference>
<proteinExistence type="predicted"/>
<name>A0A833LV38_9LEPT</name>
<dbReference type="Pfam" id="PF19891">
    <property type="entry name" value="DUF6364"/>
    <property type="match status" value="1"/>
</dbReference>
<comment type="caution">
    <text evidence="1">The sequence shown here is derived from an EMBL/GenBank/DDBJ whole genome shotgun (WGS) entry which is preliminary data.</text>
</comment>
<evidence type="ECO:0000313" key="1">
    <source>
        <dbReference type="EMBL" id="KAB2929131.1"/>
    </source>
</evidence>
<evidence type="ECO:0000313" key="2">
    <source>
        <dbReference type="Proteomes" id="UP000460298"/>
    </source>
</evidence>
<protein>
    <submittedName>
        <fullName evidence="1">Antitoxin</fullName>
    </submittedName>
</protein>